<protein>
    <submittedName>
        <fullName evidence="1">LysR family transcriptional regulator</fullName>
    </submittedName>
</protein>
<reference evidence="1" key="1">
    <citation type="submission" date="2021-09" db="EMBL/GenBank/DDBJ databases">
        <title>Isolation and characterization of 3-chlorobenzoate degrading bacteria from soils in Shizuoka.</title>
        <authorList>
            <person name="Ifat A."/>
            <person name="Ogawa N."/>
            <person name="Kimbara K."/>
            <person name="Moriuchi R."/>
            <person name="Dohra H."/>
            <person name="Shintani M."/>
        </authorList>
    </citation>
    <scope>NUCLEOTIDE SEQUENCE</scope>
    <source>
        <strain evidence="1">19CS2-2</strain>
    </source>
</reference>
<evidence type="ECO:0000313" key="2">
    <source>
        <dbReference type="Proteomes" id="UP001055013"/>
    </source>
</evidence>
<organism evidence="1 2">
    <name type="scientific">Caballeronia novacaledonica</name>
    <dbReference type="NCBI Taxonomy" id="1544861"/>
    <lineage>
        <taxon>Bacteria</taxon>
        <taxon>Pseudomonadati</taxon>
        <taxon>Pseudomonadota</taxon>
        <taxon>Betaproteobacteria</taxon>
        <taxon>Burkholderiales</taxon>
        <taxon>Burkholderiaceae</taxon>
        <taxon>Caballeronia</taxon>
    </lineage>
</organism>
<keyword evidence="2" id="KW-1185">Reference proteome</keyword>
<accession>A0ACB5R652</accession>
<dbReference type="Proteomes" id="UP001055013">
    <property type="component" value="Unassembled WGS sequence"/>
</dbReference>
<evidence type="ECO:0000313" key="1">
    <source>
        <dbReference type="EMBL" id="GJH22555.1"/>
    </source>
</evidence>
<sequence length="360" mass="40059">MSLPPKYIDLPFAAAAMESDSAGYPERQFSDPDNPKIRPEDPHQERAAISQLRNVNLNLLPVLQSLLRTRSVSKTAVGLELTTPAVSQGLRQLRATLDDEILVRVGRAVHLTERAEQLIGPLSRLMVELGGLLQPPKPFDPSREKAQFKIITVDFICQLLAPSLVRICSELAPGVGVHFDQAEIHGAEDLAHIDFLIAPRESWITIGKQAASMELWKDDIVCIVGQKGPKLGQEITPDEYRGHRHVSFELPWTSAQERRQLQPTYPLESASVCTSSSFLVLGSIVEQTDSLSLVPRKLATVLATRHNIRLVEFDHPETGMIIDAYWNRAIGDKRGHRWFRELLKSAVEQLALGSEMPPTA</sequence>
<name>A0ACB5R652_9BURK</name>
<dbReference type="EMBL" id="BPUR01000043">
    <property type="protein sequence ID" value="GJH22555.1"/>
    <property type="molecule type" value="Genomic_DNA"/>
</dbReference>
<proteinExistence type="predicted"/>
<comment type="caution">
    <text evidence="1">The sequence shown here is derived from an EMBL/GenBank/DDBJ whole genome shotgun (WGS) entry which is preliminary data.</text>
</comment>
<gene>
    <name evidence="1" type="ORF">CBA19CS22_38455</name>
</gene>